<proteinExistence type="predicted"/>
<evidence type="ECO:0000256" key="2">
    <source>
        <dbReference type="SAM" id="Phobius"/>
    </source>
</evidence>
<dbReference type="EMBL" id="QROC01000014">
    <property type="protein sequence ID" value="RHK96219.1"/>
    <property type="molecule type" value="Genomic_DNA"/>
</dbReference>
<dbReference type="Proteomes" id="UP000284417">
    <property type="component" value="Unassembled WGS sequence"/>
</dbReference>
<keyword evidence="1" id="KW-0175">Coiled coil</keyword>
<keyword evidence="2" id="KW-1133">Transmembrane helix</keyword>
<feature type="transmembrane region" description="Helical" evidence="2">
    <location>
        <begin position="155"/>
        <end position="179"/>
    </location>
</feature>
<keyword evidence="2" id="KW-0472">Membrane</keyword>
<gene>
    <name evidence="3" type="ORF">DW042_12545</name>
</gene>
<dbReference type="RefSeq" id="WP_118407887.1">
    <property type="nucleotide sequence ID" value="NZ_QROC01000014.1"/>
</dbReference>
<reference evidence="3 4" key="1">
    <citation type="submission" date="2018-08" db="EMBL/GenBank/DDBJ databases">
        <title>A genome reference for cultivated species of the human gut microbiota.</title>
        <authorList>
            <person name="Zou Y."/>
            <person name="Xue W."/>
            <person name="Luo G."/>
        </authorList>
    </citation>
    <scope>NUCLEOTIDE SEQUENCE [LARGE SCALE GENOMIC DNA]</scope>
    <source>
        <strain evidence="3 4">AF39-6AC</strain>
    </source>
</reference>
<organism evidence="3 4">
    <name type="scientific">Bacteroides xylanisolvens</name>
    <dbReference type="NCBI Taxonomy" id="371601"/>
    <lineage>
        <taxon>Bacteria</taxon>
        <taxon>Pseudomonadati</taxon>
        <taxon>Bacteroidota</taxon>
        <taxon>Bacteroidia</taxon>
        <taxon>Bacteroidales</taxon>
        <taxon>Bacteroidaceae</taxon>
        <taxon>Bacteroides</taxon>
    </lineage>
</organism>
<protein>
    <submittedName>
        <fullName evidence="3">Uncharacterized protein</fullName>
    </submittedName>
</protein>
<dbReference type="AlphaFoldDB" id="A0A415HR37"/>
<feature type="coiled-coil region" evidence="1">
    <location>
        <begin position="25"/>
        <end position="63"/>
    </location>
</feature>
<name>A0A415HR37_9BACE</name>
<keyword evidence="2" id="KW-0812">Transmembrane</keyword>
<comment type="caution">
    <text evidence="3">The sequence shown here is derived from an EMBL/GenBank/DDBJ whole genome shotgun (WGS) entry which is preliminary data.</text>
</comment>
<sequence>MGRNKKDATQDVLNLYNQMQEDENIESGKEEIKVTLKEIESAKKALYEAKEELGNAYRRLESTKVALVAAHRSTDNIVDGICHAIVKAEQSNLKVGINDEGLALLDERNSTAISAFKQALDEHEKRINDMFTHQLKELKRIRNIEEGAYFNGRTYAWMFGLAFLSWAIIFVEITIWICIKLF</sequence>
<evidence type="ECO:0000256" key="1">
    <source>
        <dbReference type="SAM" id="Coils"/>
    </source>
</evidence>
<evidence type="ECO:0000313" key="3">
    <source>
        <dbReference type="EMBL" id="RHK96219.1"/>
    </source>
</evidence>
<accession>A0A415HR37</accession>
<evidence type="ECO:0000313" key="4">
    <source>
        <dbReference type="Proteomes" id="UP000284417"/>
    </source>
</evidence>